<dbReference type="GO" id="GO:0016301">
    <property type="term" value="F:kinase activity"/>
    <property type="evidence" value="ECO:0007669"/>
    <property type="project" value="UniProtKB-KW"/>
</dbReference>
<dbReference type="PANTHER" id="PTHR44167:SF24">
    <property type="entry name" value="SERINE_THREONINE-PROTEIN KINASE CHK2"/>
    <property type="match status" value="1"/>
</dbReference>
<dbReference type="PANTHER" id="PTHR44167">
    <property type="entry name" value="OVARIAN-SPECIFIC SERINE/THREONINE-PROTEIN KINASE LOK-RELATED"/>
    <property type="match status" value="1"/>
</dbReference>
<evidence type="ECO:0000256" key="2">
    <source>
        <dbReference type="ARBA" id="ARBA00022840"/>
    </source>
</evidence>
<dbReference type="Proteomes" id="UP000640363">
    <property type="component" value="Unassembled WGS sequence"/>
</dbReference>
<dbReference type="RefSeq" id="WP_120055357.1">
    <property type="nucleotide sequence ID" value="NZ_JACRWI010000003.1"/>
</dbReference>
<dbReference type="PROSITE" id="PS00108">
    <property type="entry name" value="PROTEIN_KINASE_ST"/>
    <property type="match status" value="1"/>
</dbReference>
<keyword evidence="5" id="KW-0418">Kinase</keyword>
<dbReference type="PROSITE" id="PS50011">
    <property type="entry name" value="PROTEIN_KINASE_DOM"/>
    <property type="match status" value="1"/>
</dbReference>
<keyword evidence="1 3" id="KW-0547">Nucleotide-binding</keyword>
<feature type="binding site" evidence="3">
    <location>
        <position position="56"/>
    </location>
    <ligand>
        <name>ATP</name>
        <dbReference type="ChEBI" id="CHEBI:30616"/>
    </ligand>
</feature>
<gene>
    <name evidence="5" type="ORF">H8892_05195</name>
</gene>
<evidence type="ECO:0000256" key="1">
    <source>
        <dbReference type="ARBA" id="ARBA00022741"/>
    </source>
</evidence>
<dbReference type="InterPro" id="IPR017441">
    <property type="entry name" value="Protein_kinase_ATP_BS"/>
</dbReference>
<keyword evidence="6" id="KW-1185">Reference proteome</keyword>
<dbReference type="PROSITE" id="PS00107">
    <property type="entry name" value="PROTEIN_KINASE_ATP"/>
    <property type="match status" value="1"/>
</dbReference>
<evidence type="ECO:0000259" key="4">
    <source>
        <dbReference type="PROSITE" id="PS50011"/>
    </source>
</evidence>
<dbReference type="SMART" id="SM00220">
    <property type="entry name" value="S_TKc"/>
    <property type="match status" value="1"/>
</dbReference>
<dbReference type="InterPro" id="IPR008271">
    <property type="entry name" value="Ser/Thr_kinase_AS"/>
</dbReference>
<dbReference type="Gene3D" id="1.10.510.10">
    <property type="entry name" value="Transferase(Phosphotransferase) domain 1"/>
    <property type="match status" value="1"/>
</dbReference>
<keyword evidence="5" id="KW-0808">Transferase</keyword>
<accession>A0ABR7JWW2</accession>
<dbReference type="InterPro" id="IPR011009">
    <property type="entry name" value="Kinase-like_dom_sf"/>
</dbReference>
<dbReference type="InterPro" id="IPR000719">
    <property type="entry name" value="Prot_kinase_dom"/>
</dbReference>
<dbReference type="Pfam" id="PF00069">
    <property type="entry name" value="Pkinase"/>
    <property type="match status" value="1"/>
</dbReference>
<evidence type="ECO:0000313" key="5">
    <source>
        <dbReference type="EMBL" id="MBC6001343.1"/>
    </source>
</evidence>
<protein>
    <submittedName>
        <fullName evidence="5">Protein kinase</fullName>
    </submittedName>
</protein>
<comment type="caution">
    <text evidence="5">The sequence shown here is derived from an EMBL/GenBank/DDBJ whole genome shotgun (WGS) entry which is preliminary data.</text>
</comment>
<evidence type="ECO:0000313" key="6">
    <source>
        <dbReference type="Proteomes" id="UP000640363"/>
    </source>
</evidence>
<name>A0ABR7JWW2_9FIRM</name>
<proteinExistence type="predicted"/>
<keyword evidence="2 3" id="KW-0067">ATP-binding</keyword>
<reference evidence="5 6" key="1">
    <citation type="submission" date="2020-08" db="EMBL/GenBank/DDBJ databases">
        <authorList>
            <person name="Liu C."/>
            <person name="Sun Q."/>
        </authorList>
    </citation>
    <scope>NUCLEOTIDE SEQUENCE [LARGE SCALE GENOMIC DNA]</scope>
    <source>
        <strain evidence="5 6">NSJ-78</strain>
    </source>
</reference>
<dbReference type="SUPFAM" id="SSF56112">
    <property type="entry name" value="Protein kinase-like (PK-like)"/>
    <property type="match status" value="1"/>
</dbReference>
<feature type="domain" description="Protein kinase" evidence="4">
    <location>
        <begin position="29"/>
        <end position="269"/>
    </location>
</feature>
<evidence type="ECO:0000256" key="3">
    <source>
        <dbReference type="PROSITE-ProRule" id="PRU10141"/>
    </source>
</evidence>
<organism evidence="5 6">
    <name type="scientific">Veillonella hominis</name>
    <dbReference type="NCBI Taxonomy" id="2764330"/>
    <lineage>
        <taxon>Bacteria</taxon>
        <taxon>Bacillati</taxon>
        <taxon>Bacillota</taxon>
        <taxon>Negativicutes</taxon>
        <taxon>Veillonellales</taxon>
        <taxon>Veillonellaceae</taxon>
        <taxon>Veillonella</taxon>
    </lineage>
</organism>
<dbReference type="EMBL" id="JACRWI010000003">
    <property type="protein sequence ID" value="MBC6001343.1"/>
    <property type="molecule type" value="Genomic_DNA"/>
</dbReference>
<sequence>MVLINNYAKKISSFIKYKDNEITFPWGAITDLRQIGQGGSGLVYSGKYNDNDVILKFFYKNSSSNDFERFKNEYFNIQLLENAEKTHLASYINFDSIEIEDDLFFLYIMKRYKSTLKDYVLVYTGDKSELCEKVLYFLLKSLKQIHSKDIIHRDLKPENILVDCNDKFYLSDFGIAKYCDNSMTKVGDRLANYKFSAPEQSEKGTPITKSADIFALGQLIFWLLEGHTYAGTLDIDEYENNLIKPLLIKCLKYNVEERFQSIEEIEEFIEAEKRRLARIESMHQSELIYEKRLEANRLFTDLIRHSYPNSHSHISVIESEAYFNRVLTDLNAFINKYIGRIDIWYSTGWSNQILKNINYDVESNIVQLMLKDLNLVLEFSLEQIWLYADVSDYTSLYILKIKNLEPYEINDKKTYYKSIVNGEIEVDTNDIRSGYLELGETNGVIRVDTHIDFERYNGEDQYIAIGPLFLGAVYHRNEDFLHDLQDVDLTEEVVKGFIKNIRSHKLEIV</sequence>